<dbReference type="Gene3D" id="2.30.29.30">
    <property type="entry name" value="Pleckstrin-homology domain (PH domain)/Phosphotyrosine-binding domain (PTB)"/>
    <property type="match status" value="1"/>
</dbReference>
<dbReference type="InterPro" id="IPR052233">
    <property type="entry name" value="Rho-type_GEFs"/>
</dbReference>
<dbReference type="EMBL" id="JAEPRD010000019">
    <property type="protein sequence ID" value="KAG2208485.1"/>
    <property type="molecule type" value="Genomic_DNA"/>
</dbReference>
<dbReference type="SMART" id="SM00325">
    <property type="entry name" value="RhoGEF"/>
    <property type="match status" value="1"/>
</dbReference>
<dbReference type="CDD" id="cd00160">
    <property type="entry name" value="RhoGEF"/>
    <property type="match status" value="1"/>
</dbReference>
<organism evidence="6 7">
    <name type="scientific">Mucor saturninus</name>
    <dbReference type="NCBI Taxonomy" id="64648"/>
    <lineage>
        <taxon>Eukaryota</taxon>
        <taxon>Fungi</taxon>
        <taxon>Fungi incertae sedis</taxon>
        <taxon>Mucoromycota</taxon>
        <taxon>Mucoromycotina</taxon>
        <taxon>Mucoromycetes</taxon>
        <taxon>Mucorales</taxon>
        <taxon>Mucorineae</taxon>
        <taxon>Mucoraceae</taxon>
        <taxon>Mucor</taxon>
    </lineage>
</organism>
<dbReference type="Pfam" id="PF15405">
    <property type="entry name" value="PH_5"/>
    <property type="match status" value="1"/>
</dbReference>
<comment type="caution">
    <text evidence="6">The sequence shown here is derived from an EMBL/GenBank/DDBJ whole genome shotgun (WGS) entry which is preliminary data.</text>
</comment>
<dbReference type="InterPro" id="IPR011993">
    <property type="entry name" value="PH-like_dom_sf"/>
</dbReference>
<dbReference type="Proteomes" id="UP000603453">
    <property type="component" value="Unassembled WGS sequence"/>
</dbReference>
<evidence type="ECO:0000313" key="7">
    <source>
        <dbReference type="Proteomes" id="UP000603453"/>
    </source>
</evidence>
<evidence type="ECO:0000259" key="5">
    <source>
        <dbReference type="PROSITE" id="PS50219"/>
    </source>
</evidence>
<dbReference type="Pfam" id="PF00621">
    <property type="entry name" value="RhoGEF"/>
    <property type="match status" value="1"/>
</dbReference>
<evidence type="ECO:0000256" key="1">
    <source>
        <dbReference type="ARBA" id="ARBA00022553"/>
    </source>
</evidence>
<dbReference type="PANTHER" id="PTHR46572">
    <property type="entry name" value="RHO1 GDP-GTP EXCHANGE PROTEIN 1-RELATED"/>
    <property type="match status" value="1"/>
</dbReference>
<evidence type="ECO:0000256" key="2">
    <source>
        <dbReference type="ARBA" id="ARBA00022658"/>
    </source>
</evidence>
<dbReference type="GO" id="GO:0005085">
    <property type="term" value="F:guanyl-nucleotide exchange factor activity"/>
    <property type="evidence" value="ECO:0007669"/>
    <property type="project" value="UniProtKB-KW"/>
</dbReference>
<keyword evidence="7" id="KW-1185">Reference proteome</keyword>
<accession>A0A8H7RDR8</accession>
<keyword evidence="1" id="KW-0597">Phosphoprotein</keyword>
<dbReference type="InterPro" id="IPR035899">
    <property type="entry name" value="DBL_dom_sf"/>
</dbReference>
<dbReference type="SUPFAM" id="SSF48065">
    <property type="entry name" value="DBL homology domain (DH-domain)"/>
    <property type="match status" value="1"/>
</dbReference>
<dbReference type="SMART" id="SM00036">
    <property type="entry name" value="CNH"/>
    <property type="match status" value="1"/>
</dbReference>
<dbReference type="OrthoDB" id="2272012at2759"/>
<evidence type="ECO:0000256" key="3">
    <source>
        <dbReference type="SAM" id="MobiDB-lite"/>
    </source>
</evidence>
<dbReference type="InterPro" id="IPR000219">
    <property type="entry name" value="DH_dom"/>
</dbReference>
<feature type="compositionally biased region" description="Basic residues" evidence="3">
    <location>
        <begin position="52"/>
        <end position="65"/>
    </location>
</feature>
<evidence type="ECO:0000313" key="6">
    <source>
        <dbReference type="EMBL" id="KAG2208485.1"/>
    </source>
</evidence>
<dbReference type="PROSITE" id="PS50010">
    <property type="entry name" value="DH_2"/>
    <property type="match status" value="1"/>
</dbReference>
<feature type="domain" description="DH" evidence="4">
    <location>
        <begin position="351"/>
        <end position="541"/>
    </location>
</feature>
<feature type="compositionally biased region" description="Polar residues" evidence="3">
    <location>
        <begin position="69"/>
        <end position="93"/>
    </location>
</feature>
<feature type="region of interest" description="Disordered" evidence="3">
    <location>
        <begin position="31"/>
        <end position="93"/>
    </location>
</feature>
<dbReference type="SUPFAM" id="SSF50729">
    <property type="entry name" value="PH domain-like"/>
    <property type="match status" value="1"/>
</dbReference>
<dbReference type="InterPro" id="IPR001180">
    <property type="entry name" value="CNH_dom"/>
</dbReference>
<gene>
    <name evidence="6" type="ORF">INT47_010181</name>
</gene>
<feature type="compositionally biased region" description="Low complexity" evidence="3">
    <location>
        <begin position="130"/>
        <end position="153"/>
    </location>
</feature>
<feature type="domain" description="CNH" evidence="5">
    <location>
        <begin position="741"/>
        <end position="1055"/>
    </location>
</feature>
<feature type="compositionally biased region" description="Polar residues" evidence="3">
    <location>
        <begin position="31"/>
        <end position="49"/>
    </location>
</feature>
<evidence type="ECO:0000259" key="4">
    <source>
        <dbReference type="PROSITE" id="PS50010"/>
    </source>
</evidence>
<feature type="region of interest" description="Disordered" evidence="3">
    <location>
        <begin position="124"/>
        <end position="153"/>
    </location>
</feature>
<sequence length="1090" mass="124380">MWPIKKDKKATVDNLNGVMRDVDSYISELSQESANHTPTRAQSLQQPQRASPHAKHRSNTTHRHYKINETPQSTLSSPIFTTENGHQPLSSSGVRPALGAATFVEPGLSNHHHSDYVNTYLNKQQEATSTPKPTIITTKEFDPSSTSDPSTPITSFPPDLALLSALSKAFLRRIRGLENVRDLFCANEYPESFTGQEAIKMLRDLLDGVPVHYCIKLANILMKATPPLFEPIHYSQKSIIQGALFNSPDEYYTLQEDMSDEDVPTGILTGLLPCYSYMCLPGKPGCYAYSCPNKPGNFTTASEARTASRPSSTEHMLSSGAEGWVAAKHQIAWAQRVPKVLLRSLSKKEVARQEAINEMIYSEEIYKNDLDTLSQVIVTPLLTKSTIISSRKKREQFVREVFGNYTELNEVSSAMYKDLLDLQHENDYVPMVGDILIKHFAYFEDPFSQYCPRVSLAEYLVKSEERNNPDFERFIVQVEKSKRMRRLPFRHFLLNPVTRMQRYPLLISAILKKTDKEHPDHAYLLKCLDMVKKVAFQCDALAELFKKRVEILRINDMITFKQGEFQDLQLTDPQRRLYYQGDIKRRSNGIEVTEKSDIHIFVFDHLLVMTKLRKSASVTDVYRVWRRPIPLQMLYIGTANDTTIHATSTTRNLLSNSTTGYLHGSSFSYSGFVPLTLHHLGQRGGVYTFSCLPEEKQKWIIAIDEAKTALKKRLGENVYDVITLDDTSFRSVALPNTTVKQGKVNCTVPFVTIHNEHKIAVGTDTGVYFKSIDRVGIRKVLPCENVTQLAILEEYHILLVLADKTLKAYPLDRLDCPTAAKGKSPERLGQELGQHVHFFQVGFCNGKDLVIFKKKKNTMSIFTCLEPIYDLRDPKNEKYITQKTGFLMSSRSSHAWFKKYKEFYVGAEATNIHFLKSKLLIVCERGFEIIDPENLGVGGRDIPDKGDPQFNFVHRQADALKPLAMYRVHDKFLLCYNKFSFYVNNRNGSLVQRGPQKLPLLCEWEGNPENIVFQYPYVIAFDPQFIEVHHVDTGNLVQIIPGDQIRLTHFQTNGDKTVIQGCMTHSQRPEIQNIFYLKLNHLRNNARKFI</sequence>
<reference evidence="6" key="1">
    <citation type="submission" date="2020-12" db="EMBL/GenBank/DDBJ databases">
        <title>Metabolic potential, ecology and presence of endohyphal bacteria is reflected in genomic diversity of Mucoromycotina.</title>
        <authorList>
            <person name="Muszewska A."/>
            <person name="Okrasinska A."/>
            <person name="Steczkiewicz K."/>
            <person name="Drgas O."/>
            <person name="Orlowska M."/>
            <person name="Perlinska-Lenart U."/>
            <person name="Aleksandrzak-Piekarczyk T."/>
            <person name="Szatraj K."/>
            <person name="Zielenkiewicz U."/>
            <person name="Pilsyk S."/>
            <person name="Malc E."/>
            <person name="Mieczkowski P."/>
            <person name="Kruszewska J.S."/>
            <person name="Biernat P."/>
            <person name="Pawlowska J."/>
        </authorList>
    </citation>
    <scope>NUCLEOTIDE SEQUENCE</scope>
    <source>
        <strain evidence="6">WA0000017839</strain>
    </source>
</reference>
<protein>
    <submittedName>
        <fullName evidence="6">Uncharacterized protein</fullName>
    </submittedName>
</protein>
<keyword evidence="2" id="KW-0344">Guanine-nucleotide releasing factor</keyword>
<dbReference type="AlphaFoldDB" id="A0A8H7RDR8"/>
<dbReference type="InterPro" id="IPR001849">
    <property type="entry name" value="PH_domain"/>
</dbReference>
<dbReference type="PROSITE" id="PS50219">
    <property type="entry name" value="CNH"/>
    <property type="match status" value="1"/>
</dbReference>
<name>A0A8H7RDR8_9FUNG</name>
<dbReference type="InterPro" id="IPR041675">
    <property type="entry name" value="PH_5"/>
</dbReference>
<dbReference type="Pfam" id="PF00780">
    <property type="entry name" value="CNH"/>
    <property type="match status" value="1"/>
</dbReference>
<dbReference type="PANTHER" id="PTHR46572:SF1">
    <property type="entry name" value="RHO1 GUANINE NUCLEOTIDE EXCHANGE FACTOR TUS1"/>
    <property type="match status" value="1"/>
</dbReference>
<proteinExistence type="predicted"/>
<dbReference type="Gene3D" id="1.20.900.10">
    <property type="entry name" value="Dbl homology (DH) domain"/>
    <property type="match status" value="1"/>
</dbReference>
<dbReference type="SMART" id="SM00233">
    <property type="entry name" value="PH"/>
    <property type="match status" value="1"/>
</dbReference>